<protein>
    <submittedName>
        <fullName evidence="1">Uncharacterized protein</fullName>
    </submittedName>
</protein>
<dbReference type="Proteomes" id="UP000828390">
    <property type="component" value="Unassembled WGS sequence"/>
</dbReference>
<keyword evidence="2" id="KW-1185">Reference proteome</keyword>
<evidence type="ECO:0000313" key="1">
    <source>
        <dbReference type="EMBL" id="KAH3839073.1"/>
    </source>
</evidence>
<proteinExistence type="predicted"/>
<accession>A0A9D4KGG6</accession>
<reference evidence="1" key="2">
    <citation type="submission" date="2020-11" db="EMBL/GenBank/DDBJ databases">
        <authorList>
            <person name="McCartney M.A."/>
            <person name="Auch B."/>
            <person name="Kono T."/>
            <person name="Mallez S."/>
            <person name="Becker A."/>
            <person name="Gohl D.M."/>
            <person name="Silverstein K.A.T."/>
            <person name="Koren S."/>
            <person name="Bechman K.B."/>
            <person name="Herman A."/>
            <person name="Abrahante J.E."/>
            <person name="Garbe J."/>
        </authorList>
    </citation>
    <scope>NUCLEOTIDE SEQUENCE</scope>
    <source>
        <strain evidence="1">Duluth1</strain>
        <tissue evidence="1">Whole animal</tissue>
    </source>
</reference>
<sequence length="77" mass="9051">MTSYDNMYTIESESIGNTQEFSIHVLKCISVSIHEQELLERIFETILDDIGDENVFIFDLTIEFCFTKFRKLYISVS</sequence>
<dbReference type="EMBL" id="JAIWYP010000004">
    <property type="protein sequence ID" value="KAH3839073.1"/>
    <property type="molecule type" value="Genomic_DNA"/>
</dbReference>
<evidence type="ECO:0000313" key="2">
    <source>
        <dbReference type="Proteomes" id="UP000828390"/>
    </source>
</evidence>
<dbReference type="AlphaFoldDB" id="A0A9D4KGG6"/>
<organism evidence="1 2">
    <name type="scientific">Dreissena polymorpha</name>
    <name type="common">Zebra mussel</name>
    <name type="synonym">Mytilus polymorpha</name>
    <dbReference type="NCBI Taxonomy" id="45954"/>
    <lineage>
        <taxon>Eukaryota</taxon>
        <taxon>Metazoa</taxon>
        <taxon>Spiralia</taxon>
        <taxon>Lophotrochozoa</taxon>
        <taxon>Mollusca</taxon>
        <taxon>Bivalvia</taxon>
        <taxon>Autobranchia</taxon>
        <taxon>Heteroconchia</taxon>
        <taxon>Euheterodonta</taxon>
        <taxon>Imparidentia</taxon>
        <taxon>Neoheterodontei</taxon>
        <taxon>Myida</taxon>
        <taxon>Dreissenoidea</taxon>
        <taxon>Dreissenidae</taxon>
        <taxon>Dreissena</taxon>
    </lineage>
</organism>
<comment type="caution">
    <text evidence="1">The sequence shown here is derived from an EMBL/GenBank/DDBJ whole genome shotgun (WGS) entry which is preliminary data.</text>
</comment>
<reference evidence="1" key="1">
    <citation type="journal article" date="2019" name="bioRxiv">
        <title>The Genome of the Zebra Mussel, Dreissena polymorpha: A Resource for Invasive Species Research.</title>
        <authorList>
            <person name="McCartney M.A."/>
            <person name="Auch B."/>
            <person name="Kono T."/>
            <person name="Mallez S."/>
            <person name="Zhang Y."/>
            <person name="Obille A."/>
            <person name="Becker A."/>
            <person name="Abrahante J.E."/>
            <person name="Garbe J."/>
            <person name="Badalamenti J.P."/>
            <person name="Herman A."/>
            <person name="Mangelson H."/>
            <person name="Liachko I."/>
            <person name="Sullivan S."/>
            <person name="Sone E.D."/>
            <person name="Koren S."/>
            <person name="Silverstein K.A.T."/>
            <person name="Beckman K.B."/>
            <person name="Gohl D.M."/>
        </authorList>
    </citation>
    <scope>NUCLEOTIDE SEQUENCE</scope>
    <source>
        <strain evidence="1">Duluth1</strain>
        <tissue evidence="1">Whole animal</tissue>
    </source>
</reference>
<gene>
    <name evidence="1" type="ORF">DPMN_112495</name>
</gene>
<name>A0A9D4KGG6_DREPO</name>